<comment type="pathway">
    <text evidence="1">Cell wall biogenesis; peptidoglycan biosynthesis.</text>
</comment>
<dbReference type="EMBL" id="LXQD01000293">
    <property type="protein sequence ID" value="RCJ29429.1"/>
    <property type="molecule type" value="Genomic_DNA"/>
</dbReference>
<dbReference type="SUPFAM" id="SSF141523">
    <property type="entry name" value="L,D-transpeptidase catalytic domain-like"/>
    <property type="match status" value="1"/>
</dbReference>
<dbReference type="CDD" id="cd16913">
    <property type="entry name" value="YkuD_like"/>
    <property type="match status" value="1"/>
</dbReference>
<reference evidence="8" key="1">
    <citation type="submission" date="2016-04" db="EMBL/GenBank/DDBJ databases">
        <authorList>
            <person name="Tabuchi Yagui T.R."/>
        </authorList>
    </citation>
    <scope>NUCLEOTIDE SEQUENCE [LARGE SCALE GENOMIC DNA]</scope>
    <source>
        <strain evidence="8">NIES-26</strain>
    </source>
</reference>
<keyword evidence="3" id="KW-0133">Cell shape</keyword>
<evidence type="ECO:0000256" key="6">
    <source>
        <dbReference type="SAM" id="MobiDB-lite"/>
    </source>
</evidence>
<evidence type="ECO:0000256" key="1">
    <source>
        <dbReference type="ARBA" id="ARBA00004752"/>
    </source>
</evidence>
<keyword evidence="2" id="KW-0808">Transferase</keyword>
<name>A0A367QZQ6_9NOSO</name>
<dbReference type="GO" id="GO:0008360">
    <property type="term" value="P:regulation of cell shape"/>
    <property type="evidence" value="ECO:0007669"/>
    <property type="project" value="UniProtKB-KW"/>
</dbReference>
<dbReference type="AlphaFoldDB" id="A0A367QZQ6"/>
<dbReference type="UniPathway" id="UPA00219"/>
<feature type="region of interest" description="Disordered" evidence="6">
    <location>
        <begin position="404"/>
        <end position="424"/>
    </location>
</feature>
<evidence type="ECO:0000256" key="3">
    <source>
        <dbReference type="ARBA" id="ARBA00022960"/>
    </source>
</evidence>
<evidence type="ECO:0000313" key="9">
    <source>
        <dbReference type="Proteomes" id="UP000252107"/>
    </source>
</evidence>
<dbReference type="InterPro" id="IPR005490">
    <property type="entry name" value="LD_TPept_cat_dom"/>
</dbReference>
<feature type="domain" description="eCIS core" evidence="7">
    <location>
        <begin position="70"/>
        <end position="146"/>
    </location>
</feature>
<dbReference type="Pfam" id="PF13699">
    <property type="entry name" value="eCIS_core"/>
    <property type="match status" value="1"/>
</dbReference>
<organism evidence="8 9">
    <name type="scientific">Nostoc minutum NIES-26</name>
    <dbReference type="NCBI Taxonomy" id="1844469"/>
    <lineage>
        <taxon>Bacteria</taxon>
        <taxon>Bacillati</taxon>
        <taxon>Cyanobacteriota</taxon>
        <taxon>Cyanophyceae</taxon>
        <taxon>Nostocales</taxon>
        <taxon>Nostocaceae</taxon>
        <taxon>Nostoc</taxon>
    </lineage>
</organism>
<keyword evidence="5" id="KW-0961">Cell wall biogenesis/degradation</keyword>
<evidence type="ECO:0000313" key="8">
    <source>
        <dbReference type="EMBL" id="RCJ29429.1"/>
    </source>
</evidence>
<evidence type="ECO:0000259" key="7">
    <source>
        <dbReference type="Pfam" id="PF13699"/>
    </source>
</evidence>
<dbReference type="GO" id="GO:0016740">
    <property type="term" value="F:transferase activity"/>
    <property type="evidence" value="ECO:0007669"/>
    <property type="project" value="UniProtKB-KW"/>
</dbReference>
<evidence type="ECO:0000256" key="2">
    <source>
        <dbReference type="ARBA" id="ARBA00022679"/>
    </source>
</evidence>
<proteinExistence type="predicted"/>
<protein>
    <recommendedName>
        <fullName evidence="7">eCIS core domain-containing protein</fullName>
    </recommendedName>
</protein>
<keyword evidence="4" id="KW-0573">Peptidoglycan synthesis</keyword>
<sequence>MKSQQLNTKNSSLSSITVKSGILQRQCDCGQHTIAGSKCETCQQQGQAQLRSTSEVPASVYQVLRSSGEPLDISTRTLMESRFGHDFSRVRVHTDAKAADSAKAVNALAYTVGQNIVFDKGQYAPETITGKKLIAHELTHTVQQQGVNSTSQSIAGINQPGDAAEREADQVTERMIPGDFLSSTANVADGVLQRMASTRRLMIQRKEGSPETKKTSAKDKGGKGSGSKIWDSGKICNRDSRENIDFPNTYIRHIKINLGNLTKGMTLEWENPKGLPLPTGGYQISPGAGLCCLNCDDVNTSRQGGSLCTPKVTGEAVHDKGCVLSSTSWAKNPTYFSRSGIAIHAGPLPKYPASHGCVRTEEKASEIVHDNSRYTGETRTLVTVSGTWKSSYCYKSIKDKKPVKSSEQCRPKPKVQPLVPTTPLKTEKQPIAEVLPIPEDTTLVAISEIPIDGAGPA</sequence>
<dbReference type="Gene3D" id="2.40.440.10">
    <property type="entry name" value="L,D-transpeptidase catalytic domain-like"/>
    <property type="match status" value="1"/>
</dbReference>
<evidence type="ECO:0000256" key="4">
    <source>
        <dbReference type="ARBA" id="ARBA00022984"/>
    </source>
</evidence>
<dbReference type="InterPro" id="IPR038063">
    <property type="entry name" value="Transpep_catalytic_dom"/>
</dbReference>
<dbReference type="Proteomes" id="UP000252107">
    <property type="component" value="Unassembled WGS sequence"/>
</dbReference>
<evidence type="ECO:0000256" key="5">
    <source>
        <dbReference type="ARBA" id="ARBA00023316"/>
    </source>
</evidence>
<dbReference type="InterPro" id="IPR025295">
    <property type="entry name" value="eCIS_core_dom"/>
</dbReference>
<keyword evidence="9" id="KW-1185">Reference proteome</keyword>
<feature type="compositionally biased region" description="Basic and acidic residues" evidence="6">
    <location>
        <begin position="204"/>
        <end position="222"/>
    </location>
</feature>
<dbReference type="GO" id="GO:0071555">
    <property type="term" value="P:cell wall organization"/>
    <property type="evidence" value="ECO:0007669"/>
    <property type="project" value="UniProtKB-KW"/>
</dbReference>
<accession>A0A367QZQ6</accession>
<gene>
    <name evidence="8" type="ORF">A6770_22115</name>
</gene>
<dbReference type="GO" id="GO:0009252">
    <property type="term" value="P:peptidoglycan biosynthetic process"/>
    <property type="evidence" value="ECO:0007669"/>
    <property type="project" value="UniProtKB-UniPathway"/>
</dbReference>
<feature type="region of interest" description="Disordered" evidence="6">
    <location>
        <begin position="202"/>
        <end position="232"/>
    </location>
</feature>
<comment type="caution">
    <text evidence="8">The sequence shown here is derived from an EMBL/GenBank/DDBJ whole genome shotgun (WGS) entry which is preliminary data.</text>
</comment>